<dbReference type="Pfam" id="PF00651">
    <property type="entry name" value="BTB"/>
    <property type="match status" value="1"/>
</dbReference>
<evidence type="ECO:0000259" key="2">
    <source>
        <dbReference type="Pfam" id="PF00651"/>
    </source>
</evidence>
<feature type="compositionally biased region" description="Basic and acidic residues" evidence="1">
    <location>
        <begin position="352"/>
        <end position="373"/>
    </location>
</feature>
<feature type="domain" description="BTB" evidence="2">
    <location>
        <begin position="68"/>
        <end position="159"/>
    </location>
</feature>
<gene>
    <name evidence="3" type="ORF">SEMRO_2985_G341630.1</name>
</gene>
<dbReference type="Proteomes" id="UP001153069">
    <property type="component" value="Unassembled WGS sequence"/>
</dbReference>
<feature type="region of interest" description="Disordered" evidence="1">
    <location>
        <begin position="1"/>
        <end position="21"/>
    </location>
</feature>
<evidence type="ECO:0000313" key="4">
    <source>
        <dbReference type="Proteomes" id="UP001153069"/>
    </source>
</evidence>
<feature type="region of interest" description="Disordered" evidence="1">
    <location>
        <begin position="352"/>
        <end position="385"/>
    </location>
</feature>
<keyword evidence="4" id="KW-1185">Reference proteome</keyword>
<dbReference type="InterPro" id="IPR011333">
    <property type="entry name" value="SKP1/BTB/POZ_sf"/>
</dbReference>
<accession>A0A9N8F338</accession>
<proteinExistence type="predicted"/>
<dbReference type="InterPro" id="IPR051481">
    <property type="entry name" value="BTB-POZ/Galectin-3-binding"/>
</dbReference>
<dbReference type="OrthoDB" id="48101at2759"/>
<protein>
    <recommendedName>
        <fullName evidence="2">BTB domain-containing protein</fullName>
    </recommendedName>
</protein>
<feature type="compositionally biased region" description="Basic residues" evidence="1">
    <location>
        <begin position="376"/>
        <end position="385"/>
    </location>
</feature>
<comment type="caution">
    <text evidence="3">The sequence shown here is derived from an EMBL/GenBank/DDBJ whole genome shotgun (WGS) entry which is preliminary data.</text>
</comment>
<evidence type="ECO:0000256" key="1">
    <source>
        <dbReference type="SAM" id="MobiDB-lite"/>
    </source>
</evidence>
<feature type="compositionally biased region" description="Polar residues" evidence="1">
    <location>
        <begin position="1"/>
        <end position="11"/>
    </location>
</feature>
<dbReference type="PANTHER" id="PTHR24410">
    <property type="entry name" value="HL07962P-RELATED"/>
    <property type="match status" value="1"/>
</dbReference>
<sequence>MKQKTTQTSSSEADDGALTWRSDPKETFSDWTINVFVACIDSGKAKLLLQGPSDVQTAGETPELAAAATYRVHKVVLACGKRRSKLLARHFRKAGEHENSRHTLPLPVAEAFPLALDYIYCKDGPLETNCESAAALHYLGVLFEIQDLCRDCLAFMNQNVSQSNLGEFYRQAKAFGDELLLHSVASQLGQRILDVGMDSHLLREIDPKTWVVAFQSKGAMATREESEHKSKLLCRLKRYHWIDQATIAELTNEGTIPRIHPSVALALAELENKPTFPAKQNDVNAPASGKDKNCVLASASFQSRCAKALAETWKETALFESVTRELLDNRGSAFILEFTFASLQKAQKELDKAHEQTRSAEEALQKKQREMTRCKASLRKNPRRVSPSHRYVGFRIGAGENAFRAPVMEVSNPTNPTQPSQ</sequence>
<reference evidence="3" key="1">
    <citation type="submission" date="2020-06" db="EMBL/GenBank/DDBJ databases">
        <authorList>
            <consortium name="Plant Systems Biology data submission"/>
        </authorList>
    </citation>
    <scope>NUCLEOTIDE SEQUENCE</scope>
    <source>
        <strain evidence="3">D6</strain>
    </source>
</reference>
<dbReference type="PANTHER" id="PTHR24410:SF23">
    <property type="entry name" value="BTB DOMAIN-CONTAINING PROTEIN-RELATED"/>
    <property type="match status" value="1"/>
</dbReference>
<dbReference type="EMBL" id="CAICTM010002983">
    <property type="protein sequence ID" value="CAB9530679.1"/>
    <property type="molecule type" value="Genomic_DNA"/>
</dbReference>
<dbReference type="Gene3D" id="3.30.710.10">
    <property type="entry name" value="Potassium Channel Kv1.1, Chain A"/>
    <property type="match status" value="1"/>
</dbReference>
<evidence type="ECO:0000313" key="3">
    <source>
        <dbReference type="EMBL" id="CAB9530679.1"/>
    </source>
</evidence>
<dbReference type="CDD" id="cd18186">
    <property type="entry name" value="BTB_POZ_ZBTB_KLHL-like"/>
    <property type="match status" value="1"/>
</dbReference>
<name>A0A9N8F338_9STRA</name>
<dbReference type="AlphaFoldDB" id="A0A9N8F338"/>
<organism evidence="3 4">
    <name type="scientific">Seminavis robusta</name>
    <dbReference type="NCBI Taxonomy" id="568900"/>
    <lineage>
        <taxon>Eukaryota</taxon>
        <taxon>Sar</taxon>
        <taxon>Stramenopiles</taxon>
        <taxon>Ochrophyta</taxon>
        <taxon>Bacillariophyta</taxon>
        <taxon>Bacillariophyceae</taxon>
        <taxon>Bacillariophycidae</taxon>
        <taxon>Naviculales</taxon>
        <taxon>Naviculaceae</taxon>
        <taxon>Seminavis</taxon>
    </lineage>
</organism>
<dbReference type="InterPro" id="IPR000210">
    <property type="entry name" value="BTB/POZ_dom"/>
</dbReference>